<dbReference type="Proteomes" id="UP000051181">
    <property type="component" value="Unassembled WGS sequence"/>
</dbReference>
<dbReference type="InterPro" id="IPR036013">
    <property type="entry name" value="Band_7/SPFH_dom_sf"/>
</dbReference>
<organism evidence="3 4">
    <name type="scientific">Loigolactobacillus coryniformis subsp. coryniformis KCTC 3167 = DSM 20001</name>
    <dbReference type="NCBI Taxonomy" id="913848"/>
    <lineage>
        <taxon>Bacteria</taxon>
        <taxon>Bacillati</taxon>
        <taxon>Bacillota</taxon>
        <taxon>Bacilli</taxon>
        <taxon>Lactobacillales</taxon>
        <taxon>Lactobacillaceae</taxon>
        <taxon>Loigolactobacillus</taxon>
    </lineage>
</organism>
<evidence type="ECO:0000313" key="3">
    <source>
        <dbReference type="EMBL" id="KRK09922.1"/>
    </source>
</evidence>
<dbReference type="Gene3D" id="3.30.479.30">
    <property type="entry name" value="Band 7 domain"/>
    <property type="match status" value="1"/>
</dbReference>
<feature type="transmembrane region" description="Helical" evidence="1">
    <location>
        <begin position="42"/>
        <end position="67"/>
    </location>
</feature>
<dbReference type="SUPFAM" id="SSF117892">
    <property type="entry name" value="Band 7/SPFH domain"/>
    <property type="match status" value="1"/>
</dbReference>
<comment type="caution">
    <text evidence="3">The sequence shown here is derived from an EMBL/GenBank/DDBJ whole genome shotgun (WGS) entry which is preliminary data.</text>
</comment>
<dbReference type="Pfam" id="PF01145">
    <property type="entry name" value="Band_7"/>
    <property type="match status" value="1"/>
</dbReference>
<reference evidence="3 4" key="1">
    <citation type="journal article" date="2015" name="Genome Announc.">
        <title>Expanding the biotechnology potential of lactobacilli through comparative genomics of 213 strains and associated genera.</title>
        <authorList>
            <person name="Sun Z."/>
            <person name="Harris H.M."/>
            <person name="McCann A."/>
            <person name="Guo C."/>
            <person name="Argimon S."/>
            <person name="Zhang W."/>
            <person name="Yang X."/>
            <person name="Jeffery I.B."/>
            <person name="Cooney J.C."/>
            <person name="Kagawa T.F."/>
            <person name="Liu W."/>
            <person name="Song Y."/>
            <person name="Salvetti E."/>
            <person name="Wrobel A."/>
            <person name="Rasinkangas P."/>
            <person name="Parkhill J."/>
            <person name="Rea M.C."/>
            <person name="O'Sullivan O."/>
            <person name="Ritari J."/>
            <person name="Douillard F.P."/>
            <person name="Paul Ross R."/>
            <person name="Yang R."/>
            <person name="Briner A.E."/>
            <person name="Felis G.E."/>
            <person name="de Vos W.M."/>
            <person name="Barrangou R."/>
            <person name="Klaenhammer T.R."/>
            <person name="Caufield P.W."/>
            <person name="Cui Y."/>
            <person name="Zhang H."/>
            <person name="O'Toole P.W."/>
        </authorList>
    </citation>
    <scope>NUCLEOTIDE SEQUENCE [LARGE SCALE GENOMIC DNA]</scope>
    <source>
        <strain evidence="3 4">DSM 20001</strain>
    </source>
</reference>
<keyword evidence="1" id="KW-1133">Transmembrane helix</keyword>
<evidence type="ECO:0000259" key="2">
    <source>
        <dbReference type="SMART" id="SM00244"/>
    </source>
</evidence>
<name>A0A0R1ERJ9_9LACO</name>
<keyword evidence="1" id="KW-0812">Transmembrane</keyword>
<keyword evidence="1" id="KW-0472">Membrane</keyword>
<proteinExistence type="predicted"/>
<gene>
    <name evidence="3" type="ORF">FD22_GL000644</name>
</gene>
<dbReference type="CDD" id="cd03402">
    <property type="entry name" value="SPFH_like_u2"/>
    <property type="match status" value="1"/>
</dbReference>
<accession>A0A0R1ERJ9</accession>
<feature type="transmembrane region" description="Helical" evidence="1">
    <location>
        <begin position="12"/>
        <end position="36"/>
    </location>
</feature>
<dbReference type="AlphaFoldDB" id="A0A0R1ERJ9"/>
<feature type="domain" description="Band 7" evidence="2">
    <location>
        <begin position="61"/>
        <end position="226"/>
    </location>
</feature>
<dbReference type="SMART" id="SM00244">
    <property type="entry name" value="PHB"/>
    <property type="match status" value="1"/>
</dbReference>
<dbReference type="InterPro" id="IPR001107">
    <property type="entry name" value="Band_7"/>
</dbReference>
<dbReference type="EMBL" id="AZCN01000174">
    <property type="protein sequence ID" value="KRK09922.1"/>
    <property type="molecule type" value="Genomic_DNA"/>
</dbReference>
<dbReference type="PANTHER" id="PTHR43446">
    <property type="entry name" value="MEMBRANE PROTEIN-RELATED"/>
    <property type="match status" value="1"/>
</dbReference>
<sequence>MGVRKMNEKKAWYINGYLGIVLLIILTLVGGGLIVLGVFQQIVFSIIIGILLLVVALFFFSALTIIAPNEAQALTFFGRYIGSINESGLFITVPLTNKQPISLRVRNFNSDILKVNDEQGNPVEIAAVIVFRVVDTAKALFNVDHYEEFVQIQSEAAVRHVASQYAYDTFADVDAITLRGNTTEVSQKLTTELEERLQVAGVEIIETRLTHLAYATEIASAMLQRQQAAAILAARKIIVEGAVSMTEDALSQLEANDQLQLDDERKMRIVNNLLVSIITDRGTQPVINTGETD</sequence>
<evidence type="ECO:0000256" key="1">
    <source>
        <dbReference type="SAM" id="Phobius"/>
    </source>
</evidence>
<dbReference type="PATRIC" id="fig|913848.6.peg.665"/>
<evidence type="ECO:0000313" key="4">
    <source>
        <dbReference type="Proteomes" id="UP000051181"/>
    </source>
</evidence>
<dbReference type="PANTHER" id="PTHR43446:SF1">
    <property type="entry name" value="BAND 7 DOMAIN-CONTAINING PROTEIN"/>
    <property type="match status" value="1"/>
</dbReference>
<protein>
    <submittedName>
        <fullName evidence="3">Band 7 protein</fullName>
    </submittedName>
</protein>